<dbReference type="Pfam" id="PF03478">
    <property type="entry name" value="Beta-prop_KIB1-4"/>
    <property type="match status" value="1"/>
</dbReference>
<name>A0A4Y7IZT2_PAPSO</name>
<feature type="domain" description="KIB1-4 beta-propeller" evidence="1">
    <location>
        <begin position="40"/>
        <end position="330"/>
    </location>
</feature>
<keyword evidence="3" id="KW-1185">Reference proteome</keyword>
<dbReference type="InterPro" id="IPR005174">
    <property type="entry name" value="KIB1-4_b-propeller"/>
</dbReference>
<sequence length="364" mass="41957">MEKAELASTDQRSNRRSLPLPKAAPWLVIPYGKGEKFQAFYNFSEPNNTNCRKFIPELKGKSAYQKNSHQGWLIVLCDDDEFDYTPWNYGDCFLLNPLTMESIELPSFLYWYTLDGYCLSDCLLTSPPKSSSTSATLEAGNGNSMVFMLFRREGKKGKASLLFCHPGDEKWRTYMIEDIYGVGELRSMCYFKGKLYIMCFGDEHLEIEIQHELEPKIPSTSKIQVSNDVTYESMGGVLDSQILRYYVETSDEIFMIDKCFITRGVYQYCVTIMIILKLDFSTMSWVEVTSLDDHVLFISRTTRLSCSARGLGFTQGCVYFTQPNEMCFYKYALEDKSVMLSLPCPELPKPWFPPNWLMIPTTLR</sequence>
<dbReference type="Proteomes" id="UP000316621">
    <property type="component" value="Chromosome 2"/>
</dbReference>
<dbReference type="PANTHER" id="PTHR40891">
    <property type="entry name" value="DUF295 DOMAIN-CONTAINING PROTEIN"/>
    <property type="match status" value="1"/>
</dbReference>
<reference evidence="2 3" key="1">
    <citation type="journal article" date="2018" name="Science">
        <title>The opium poppy genome and morphinan production.</title>
        <authorList>
            <person name="Guo L."/>
            <person name="Winzer T."/>
            <person name="Yang X."/>
            <person name="Li Y."/>
            <person name="Ning Z."/>
            <person name="He Z."/>
            <person name="Teodor R."/>
            <person name="Lu Y."/>
            <person name="Bowser T.A."/>
            <person name="Graham I.A."/>
            <person name="Ye K."/>
        </authorList>
    </citation>
    <scope>NUCLEOTIDE SEQUENCE [LARGE SCALE GENOMIC DNA]</scope>
    <source>
        <strain evidence="3">cv. HN1</strain>
        <tissue evidence="2">Leaves</tissue>
    </source>
</reference>
<accession>A0A4Y7IZT2</accession>
<dbReference type="EMBL" id="CM010716">
    <property type="protein sequence ID" value="RZC52915.1"/>
    <property type="molecule type" value="Genomic_DNA"/>
</dbReference>
<protein>
    <recommendedName>
        <fullName evidence="1">KIB1-4 beta-propeller domain-containing protein</fullName>
    </recommendedName>
</protein>
<evidence type="ECO:0000259" key="1">
    <source>
        <dbReference type="Pfam" id="PF03478"/>
    </source>
</evidence>
<dbReference type="AlphaFoldDB" id="A0A4Y7IZT2"/>
<gene>
    <name evidence="2" type="ORF">C5167_021343</name>
</gene>
<organism evidence="2 3">
    <name type="scientific">Papaver somniferum</name>
    <name type="common">Opium poppy</name>
    <dbReference type="NCBI Taxonomy" id="3469"/>
    <lineage>
        <taxon>Eukaryota</taxon>
        <taxon>Viridiplantae</taxon>
        <taxon>Streptophyta</taxon>
        <taxon>Embryophyta</taxon>
        <taxon>Tracheophyta</taxon>
        <taxon>Spermatophyta</taxon>
        <taxon>Magnoliopsida</taxon>
        <taxon>Ranunculales</taxon>
        <taxon>Papaveraceae</taxon>
        <taxon>Papaveroideae</taxon>
        <taxon>Papaver</taxon>
    </lineage>
</organism>
<dbReference type="OMA" id="TNDAEHT"/>
<evidence type="ECO:0000313" key="3">
    <source>
        <dbReference type="Proteomes" id="UP000316621"/>
    </source>
</evidence>
<dbReference type="Gramene" id="RZC52915">
    <property type="protein sequence ID" value="RZC52915"/>
    <property type="gene ID" value="C5167_021343"/>
</dbReference>
<dbReference type="PANTHER" id="PTHR40891:SF1">
    <property type="entry name" value="DUF295 DOMAIN-CONTAINING PROTEIN"/>
    <property type="match status" value="1"/>
</dbReference>
<proteinExistence type="predicted"/>
<evidence type="ECO:0000313" key="2">
    <source>
        <dbReference type="EMBL" id="RZC52915.1"/>
    </source>
</evidence>